<keyword evidence="4 7" id="KW-0812">Transmembrane</keyword>
<comment type="caution">
    <text evidence="9">The sequence shown here is derived from an EMBL/GenBank/DDBJ whole genome shotgun (WGS) entry which is preliminary data.</text>
</comment>
<dbReference type="Pfam" id="PF06826">
    <property type="entry name" value="Asp-Al_Ex"/>
    <property type="match status" value="1"/>
</dbReference>
<organism evidence="9">
    <name type="scientific">marine sediment metagenome</name>
    <dbReference type="NCBI Taxonomy" id="412755"/>
    <lineage>
        <taxon>unclassified sequences</taxon>
        <taxon>metagenomes</taxon>
        <taxon>ecological metagenomes</taxon>
    </lineage>
</organism>
<comment type="subcellular location">
    <subcellularLocation>
        <location evidence="1">Cell membrane</location>
        <topology evidence="1">Multi-pass membrane protein</topology>
    </subcellularLocation>
</comment>
<evidence type="ECO:0000313" key="9">
    <source>
        <dbReference type="EMBL" id="GAG79176.1"/>
    </source>
</evidence>
<dbReference type="GO" id="GO:0005886">
    <property type="term" value="C:plasma membrane"/>
    <property type="evidence" value="ECO:0007669"/>
    <property type="project" value="UniProtKB-SubCell"/>
</dbReference>
<feature type="transmembrane region" description="Helical" evidence="7">
    <location>
        <begin position="31"/>
        <end position="51"/>
    </location>
</feature>
<reference evidence="9" key="1">
    <citation type="journal article" date="2014" name="Front. Microbiol.">
        <title>High frequency of phylogenetically diverse reductive dehalogenase-homologous genes in deep subseafloor sedimentary metagenomes.</title>
        <authorList>
            <person name="Kawai M."/>
            <person name="Futagami T."/>
            <person name="Toyoda A."/>
            <person name="Takaki Y."/>
            <person name="Nishi S."/>
            <person name="Hori S."/>
            <person name="Arai W."/>
            <person name="Tsubouchi T."/>
            <person name="Morono Y."/>
            <person name="Uchiyama I."/>
            <person name="Ito T."/>
            <person name="Fujiyama A."/>
            <person name="Inagaki F."/>
            <person name="Takami H."/>
        </authorList>
    </citation>
    <scope>NUCLEOTIDE SEQUENCE</scope>
    <source>
        <strain evidence="9">Expedition CK06-06</strain>
    </source>
</reference>
<name>X1C480_9ZZZZ</name>
<evidence type="ECO:0000256" key="5">
    <source>
        <dbReference type="ARBA" id="ARBA00022989"/>
    </source>
</evidence>
<evidence type="ECO:0000256" key="7">
    <source>
        <dbReference type="SAM" id="Phobius"/>
    </source>
</evidence>
<protein>
    <recommendedName>
        <fullName evidence="8">YidE/YbjL duplication domain-containing protein</fullName>
    </recommendedName>
</protein>
<keyword evidence="3" id="KW-1003">Cell membrane</keyword>
<keyword evidence="5 7" id="KW-1133">Transmembrane helix</keyword>
<dbReference type="PANTHER" id="PTHR30445">
    <property type="entry name" value="K(+)_H(+) ANTIPORTER SUBUNIT KHTT"/>
    <property type="match status" value="1"/>
</dbReference>
<dbReference type="InterPro" id="IPR006512">
    <property type="entry name" value="YidE_YbjL"/>
</dbReference>
<evidence type="ECO:0000256" key="1">
    <source>
        <dbReference type="ARBA" id="ARBA00004651"/>
    </source>
</evidence>
<proteinExistence type="predicted"/>
<dbReference type="EMBL" id="BART01013619">
    <property type="protein sequence ID" value="GAG79176.1"/>
    <property type="molecule type" value="Genomic_DNA"/>
</dbReference>
<keyword evidence="2" id="KW-0813">Transport</keyword>
<dbReference type="AlphaFoldDB" id="X1C480"/>
<feature type="domain" description="YidE/YbjL duplication" evidence="8">
    <location>
        <begin position="1"/>
        <end position="145"/>
    </location>
</feature>
<feature type="non-terminal residue" evidence="9">
    <location>
        <position position="1"/>
    </location>
</feature>
<keyword evidence="6 7" id="KW-0472">Membrane</keyword>
<evidence type="ECO:0000259" key="8">
    <source>
        <dbReference type="Pfam" id="PF06826"/>
    </source>
</evidence>
<evidence type="ECO:0000256" key="2">
    <source>
        <dbReference type="ARBA" id="ARBA00022448"/>
    </source>
</evidence>
<accession>X1C480</accession>
<dbReference type="InterPro" id="IPR050144">
    <property type="entry name" value="AAE_transporter"/>
</dbReference>
<feature type="transmembrane region" description="Helical" evidence="7">
    <location>
        <begin position="123"/>
        <end position="144"/>
    </location>
</feature>
<evidence type="ECO:0000256" key="3">
    <source>
        <dbReference type="ARBA" id="ARBA00022475"/>
    </source>
</evidence>
<evidence type="ECO:0000256" key="4">
    <source>
        <dbReference type="ARBA" id="ARBA00022692"/>
    </source>
</evidence>
<sequence length="149" mass="15652">LGSTGGVLTSSLILGHIGKIGIFNFRMDSTILGFIRQLTLAFLLAIVGLRNGFKVIEILSGKGIYLVLTSILIGIIAILIGFLIGKYLFKMNWLILSGAICGGMTSTPGLGIAIEAIGSDDPAAGYGAIYPFALIGMVIFSIIIHKLPI</sequence>
<feature type="transmembrane region" description="Helical" evidence="7">
    <location>
        <begin position="93"/>
        <end position="117"/>
    </location>
</feature>
<dbReference type="PANTHER" id="PTHR30445:SF3">
    <property type="entry name" value="TRANSPORT PROTEIN YIDE-RELATED"/>
    <property type="match status" value="1"/>
</dbReference>
<gene>
    <name evidence="9" type="ORF">S01H4_27734</name>
</gene>
<evidence type="ECO:0000256" key="6">
    <source>
        <dbReference type="ARBA" id="ARBA00023136"/>
    </source>
</evidence>
<feature type="transmembrane region" description="Helical" evidence="7">
    <location>
        <begin position="63"/>
        <end position="84"/>
    </location>
</feature>